<evidence type="ECO:0000256" key="5">
    <source>
        <dbReference type="ARBA" id="ARBA00023235"/>
    </source>
</evidence>
<name>G3B3C0_CANTC</name>
<evidence type="ECO:0000313" key="8">
    <source>
        <dbReference type="EMBL" id="EGV64133.1"/>
    </source>
</evidence>
<feature type="domain" description="Pseudouridine synthase II N-terminal" evidence="7">
    <location>
        <begin position="67"/>
        <end position="196"/>
    </location>
</feature>
<dbReference type="GeneID" id="18248894"/>
<dbReference type="AlphaFoldDB" id="G3B3C0"/>
<dbReference type="SUPFAM" id="SSF55120">
    <property type="entry name" value="Pseudouridine synthase"/>
    <property type="match status" value="1"/>
</dbReference>
<keyword evidence="9" id="KW-1185">Reference proteome</keyword>
<proteinExistence type="inferred from homology"/>
<dbReference type="InterPro" id="IPR020103">
    <property type="entry name" value="PsdUridine_synth_cat_dom_sf"/>
</dbReference>
<evidence type="ECO:0000256" key="2">
    <source>
        <dbReference type="ARBA" id="ARBA00008999"/>
    </source>
</evidence>
<dbReference type="GO" id="GO:0160148">
    <property type="term" value="F:tRNA pseudouridine(55) synthase activity"/>
    <property type="evidence" value="ECO:0007669"/>
    <property type="project" value="UniProtKB-EC"/>
</dbReference>
<evidence type="ECO:0000256" key="6">
    <source>
        <dbReference type="SAM" id="MobiDB-lite"/>
    </source>
</evidence>
<dbReference type="PANTHER" id="PTHR13767:SF2">
    <property type="entry name" value="PSEUDOURIDYLATE SYNTHASE TRUB1"/>
    <property type="match status" value="1"/>
</dbReference>
<dbReference type="GO" id="GO:0005634">
    <property type="term" value="C:nucleus"/>
    <property type="evidence" value="ECO:0007669"/>
    <property type="project" value="TreeGrafter"/>
</dbReference>
<dbReference type="InterPro" id="IPR014780">
    <property type="entry name" value="tRNA_psdUridine_synth_TruB"/>
</dbReference>
<evidence type="ECO:0000256" key="1">
    <source>
        <dbReference type="ARBA" id="ARBA00001166"/>
    </source>
</evidence>
<organism evidence="9">
    <name type="scientific">Candida tenuis (strain ATCC 10573 / BCRC 21748 / CBS 615 / JCM 9827 / NBRC 10315 / NRRL Y-1498 / VKM Y-70)</name>
    <name type="common">Yeast</name>
    <name type="synonym">Yamadazyma tenuis</name>
    <dbReference type="NCBI Taxonomy" id="590646"/>
    <lineage>
        <taxon>Eukaryota</taxon>
        <taxon>Fungi</taxon>
        <taxon>Dikarya</taxon>
        <taxon>Ascomycota</taxon>
        <taxon>Saccharomycotina</taxon>
        <taxon>Pichiomycetes</taxon>
        <taxon>Debaryomycetaceae</taxon>
        <taxon>Yamadazyma</taxon>
    </lineage>
</organism>
<dbReference type="InterPro" id="IPR002501">
    <property type="entry name" value="PsdUridine_synth_N"/>
</dbReference>
<dbReference type="EMBL" id="GL996521">
    <property type="protein sequence ID" value="EGV64133.1"/>
    <property type="molecule type" value="Genomic_DNA"/>
</dbReference>
<dbReference type="eggNOG" id="KOG2529">
    <property type="taxonomic scope" value="Eukaryota"/>
</dbReference>
<keyword evidence="4" id="KW-0819">tRNA processing</keyword>
<dbReference type="EC" id="5.4.99.25" evidence="3"/>
<comment type="similarity">
    <text evidence="2">Belongs to the pseudouridine synthase TruB family.</text>
</comment>
<protein>
    <recommendedName>
        <fullName evidence="3">tRNA pseudouridine(55) synthase</fullName>
        <ecNumber evidence="3">5.4.99.25</ecNumber>
    </recommendedName>
</protein>
<dbReference type="KEGG" id="cten:18248894"/>
<sequence length="382" mass="42756">MKIKPIRMHGIFAIDKPSGISSSRCISDLQHIFTNSAIFQDDLNEMKDNAIKNLSTDKSWSKERINKKVSKIKIKIGHGGTLDPLASGVLVVGLGSGTKRLQHYLGECNKVYETKALLGISTTTGDSEGEILTRNQVDHITADTVKQSVQRFIGDIKQTPPIFSALKMNGKPLYDYAREGKPLPFPIKTRDVKVPNIFIHPDHLLSREHGFEPIKSQLDDNGEPKENALFNNPTLNDSPLYFSSQYLQKCEDEGLPKTVGPPRLTKEPQDRLPMVHLTCDVSSGTYIRSLISDIGRAMESSAYMVELIRVEQSEWKLGKNTFKFEDFHQPESVWAPVLKRVLEEGDKVNVSELMDAAVAAESIALDPDTEESQRKRPITEVE</sequence>
<keyword evidence="5" id="KW-0413">Isomerase</keyword>
<evidence type="ECO:0000256" key="3">
    <source>
        <dbReference type="ARBA" id="ARBA00012787"/>
    </source>
</evidence>
<dbReference type="Proteomes" id="UP000000707">
    <property type="component" value="Unassembled WGS sequence"/>
</dbReference>
<evidence type="ECO:0000259" key="7">
    <source>
        <dbReference type="Pfam" id="PF01509"/>
    </source>
</evidence>
<evidence type="ECO:0000256" key="4">
    <source>
        <dbReference type="ARBA" id="ARBA00022694"/>
    </source>
</evidence>
<evidence type="ECO:0000313" key="9">
    <source>
        <dbReference type="Proteomes" id="UP000000707"/>
    </source>
</evidence>
<comment type="catalytic activity">
    <reaction evidence="1">
        <text>a uridine in mRNA = a pseudouridine in mRNA</text>
        <dbReference type="Rhea" id="RHEA:56644"/>
        <dbReference type="Rhea" id="RHEA-COMP:14658"/>
        <dbReference type="Rhea" id="RHEA-COMP:14659"/>
        <dbReference type="ChEBI" id="CHEBI:65314"/>
        <dbReference type="ChEBI" id="CHEBI:65315"/>
    </reaction>
</comment>
<dbReference type="Gene3D" id="3.30.2350.10">
    <property type="entry name" value="Pseudouridine synthase"/>
    <property type="match status" value="1"/>
</dbReference>
<feature type="compositionally biased region" description="Basic and acidic residues" evidence="6">
    <location>
        <begin position="371"/>
        <end position="382"/>
    </location>
</feature>
<dbReference type="HOGENOM" id="CLU_032087_4_2_1"/>
<feature type="region of interest" description="Disordered" evidence="6">
    <location>
        <begin position="361"/>
        <end position="382"/>
    </location>
</feature>
<dbReference type="OrthoDB" id="9995526at2759"/>
<dbReference type="Pfam" id="PF01509">
    <property type="entry name" value="TruB_N"/>
    <property type="match status" value="1"/>
</dbReference>
<dbReference type="GO" id="GO:0003723">
    <property type="term" value="F:RNA binding"/>
    <property type="evidence" value="ECO:0007669"/>
    <property type="project" value="InterPro"/>
</dbReference>
<dbReference type="PANTHER" id="PTHR13767">
    <property type="entry name" value="TRNA-PSEUDOURIDINE SYNTHASE"/>
    <property type="match status" value="1"/>
</dbReference>
<gene>
    <name evidence="8" type="ORF">CANTEDRAFT_122307</name>
</gene>
<accession>G3B3C0</accession>
<dbReference type="HAMAP" id="MF_01080">
    <property type="entry name" value="TruB_bact"/>
    <property type="match status" value="1"/>
</dbReference>
<dbReference type="STRING" id="590646.G3B3C0"/>
<dbReference type="GO" id="GO:1990481">
    <property type="term" value="P:mRNA pseudouridine synthesis"/>
    <property type="evidence" value="ECO:0007669"/>
    <property type="project" value="TreeGrafter"/>
</dbReference>
<dbReference type="GO" id="GO:0006400">
    <property type="term" value="P:tRNA modification"/>
    <property type="evidence" value="ECO:0007669"/>
    <property type="project" value="TreeGrafter"/>
</dbReference>
<reference evidence="8 9" key="1">
    <citation type="journal article" date="2011" name="Proc. Natl. Acad. Sci. U.S.A.">
        <title>Comparative genomics of xylose-fermenting fungi for enhanced biofuel production.</title>
        <authorList>
            <person name="Wohlbach D.J."/>
            <person name="Kuo A."/>
            <person name="Sato T.K."/>
            <person name="Potts K.M."/>
            <person name="Salamov A.A."/>
            <person name="LaButti K.M."/>
            <person name="Sun H."/>
            <person name="Clum A."/>
            <person name="Pangilinan J.L."/>
            <person name="Lindquist E.A."/>
            <person name="Lucas S."/>
            <person name="Lapidus A."/>
            <person name="Jin M."/>
            <person name="Gunawan C."/>
            <person name="Balan V."/>
            <person name="Dale B.E."/>
            <person name="Jeffries T.W."/>
            <person name="Zinkel R."/>
            <person name="Barry K.W."/>
            <person name="Grigoriev I.V."/>
            <person name="Gasch A.P."/>
        </authorList>
    </citation>
    <scope>NUCLEOTIDE SEQUENCE [LARGE SCALE GENOMIC DNA]</scope>
    <source>
        <strain evidence="9">ATCC 10573 / BCRC 21748 / CBS 615 / JCM 9827 / NBRC 10315 / NRRL Y-1498 / VKM Y-70</strain>
    </source>
</reference>